<dbReference type="InterPro" id="IPR018039">
    <property type="entry name" value="IF_conserved"/>
</dbReference>
<feature type="region of interest" description="Disordered" evidence="5">
    <location>
        <begin position="382"/>
        <end position="492"/>
    </location>
</feature>
<dbReference type="GO" id="GO:0008307">
    <property type="term" value="F:structural constituent of muscle"/>
    <property type="evidence" value="ECO:0007669"/>
    <property type="project" value="InterPro"/>
</dbReference>
<dbReference type="PROSITE" id="PS00226">
    <property type="entry name" value="IF_ROD_1"/>
    <property type="match status" value="1"/>
</dbReference>
<comment type="similarity">
    <text evidence="3">Belongs to the intermediate filament family.</text>
</comment>
<feature type="region of interest" description="Disordered" evidence="5">
    <location>
        <begin position="807"/>
        <end position="833"/>
    </location>
</feature>
<feature type="compositionally biased region" description="Low complexity" evidence="5">
    <location>
        <begin position="386"/>
        <end position="397"/>
    </location>
</feature>
<dbReference type="GO" id="GO:0042383">
    <property type="term" value="C:sarcolemma"/>
    <property type="evidence" value="ECO:0007669"/>
    <property type="project" value="TreeGrafter"/>
</dbReference>
<evidence type="ECO:0000256" key="3">
    <source>
        <dbReference type="RuleBase" id="RU000685"/>
    </source>
</evidence>
<proteinExistence type="inferred from homology"/>
<feature type="region of interest" description="Disordered" evidence="5">
    <location>
        <begin position="751"/>
        <end position="772"/>
    </location>
</feature>
<evidence type="ECO:0000313" key="7">
    <source>
        <dbReference type="EMBL" id="KAJ8335446.1"/>
    </source>
</evidence>
<sequence length="1061" mass="119103">MFQFRRTFENEKLQLQELNKRLGQYLSRVKQLEQENAFLAKEINTVREERTVEWGSQHMSELRELRRTVNQLVVQKSRAELERDKLWRELQAVQEMCKEESGLCRNIEVEVKGCEKQLLQTQRTNQALEERLFQLENEYTSLEDAQRQEIVYVRNQVYSRAIPVFAHQNYQLPSALTAEEIEEYAQTLSDSWMESVDAYQRKIEELEESIRADEAKLEDLQREKMQYAVELKKLNSEAEKQNQLHAHLEEQLMNMQDGCHMELDQYQVMMEELEEERQALGSAIAEKLRDHQELMQVKMGLSLEVAAYRALLEEESKDVLVWTDQHSRGASRRIDVKAPAASYTSKGSVNWQDIKRHPTTSPAFNIRYKEPTSSLRTLPASSQLRSNITSSTANTITSRRDHRSPLARRDMLSFTSTSRHQATNSSAAPAHPGAEERAVGIQTKTSVDESMVRRKEATQNLDKDQAGASHGSDVAPSQRTPGVKSNVEEAGGRSVRVVSPPMMSLVRGAVTEIDKRKVQDVKIVETDKMELKAASTPSKVPAIHSSGEVGSSQNLTKGTLDHFDGDQPEGGVVYKSQMGTKWDLDEADKGEETFPAEQKVLDSISMEEIIEKVVKPVGLDAKLKASPDSKVTYHVEKMEEDDGTTKTRIVLQSKVEEELDMSDESALEELLSHGAKTITLEDIKGTPTGDMIENLLSLGLQGGGATLENKSINVEIIEEPVEGHSDEETEEKPAPNPFQPSSMFFQIEELEDDPESSQFTGGSTEATKASVAAGGSQKTELAAFQEGTGDSPYYFTRVQETEYFVSTPEENVSEPEEEEDFPSYGHYGTVDDWSDERYYQKEEQPKTARGDFSPHGDRFPECAIKEEIRVSPSVQETMLEILKQDTMDTKEQLRGVLEQPHGTVSRPRQKELDLFTRGDGAGPENLAVDVRKVQKASDNGTVTIITELNVSPTLEDSGLLEEEVDMSEEQIMAALRSSHQDLQHGISTRGGYTVRVAEDYEDTPWIGGEGQGGSYTKESETEVSKTEKHIKLDPSEKSFTFQMDVGEVVAAATASDGNEQA</sequence>
<feature type="coiled-coil region" evidence="4">
    <location>
        <begin position="111"/>
        <end position="145"/>
    </location>
</feature>
<name>A0A9Q1IDC1_SYNKA</name>
<evidence type="ECO:0000256" key="1">
    <source>
        <dbReference type="ARBA" id="ARBA00022754"/>
    </source>
</evidence>
<dbReference type="GO" id="GO:0045104">
    <property type="term" value="P:intermediate filament cytoskeleton organization"/>
    <property type="evidence" value="ECO:0007669"/>
    <property type="project" value="InterPro"/>
</dbReference>
<dbReference type="GO" id="GO:0019215">
    <property type="term" value="F:intermediate filament binding"/>
    <property type="evidence" value="ECO:0007669"/>
    <property type="project" value="TreeGrafter"/>
</dbReference>
<dbReference type="GO" id="GO:0031443">
    <property type="term" value="P:fast-twitch skeletal muscle fiber contraction"/>
    <property type="evidence" value="ECO:0007669"/>
    <property type="project" value="TreeGrafter"/>
</dbReference>
<evidence type="ECO:0000313" key="8">
    <source>
        <dbReference type="Proteomes" id="UP001152622"/>
    </source>
</evidence>
<feature type="compositionally biased region" description="Acidic residues" evidence="5">
    <location>
        <begin position="811"/>
        <end position="821"/>
    </location>
</feature>
<feature type="region of interest" description="Disordered" evidence="5">
    <location>
        <begin position="535"/>
        <end position="554"/>
    </location>
</feature>
<keyword evidence="2 4" id="KW-0175">Coiled coil</keyword>
<dbReference type="SUPFAM" id="SSF64593">
    <property type="entry name" value="Intermediate filament protein, coiled coil region"/>
    <property type="match status" value="2"/>
</dbReference>
<dbReference type="GO" id="GO:0005882">
    <property type="term" value="C:intermediate filament"/>
    <property type="evidence" value="ECO:0007669"/>
    <property type="project" value="UniProtKB-KW"/>
</dbReference>
<evidence type="ECO:0000256" key="5">
    <source>
        <dbReference type="SAM" id="MobiDB-lite"/>
    </source>
</evidence>
<dbReference type="AlphaFoldDB" id="A0A9Q1IDC1"/>
<keyword evidence="8" id="KW-1185">Reference proteome</keyword>
<feature type="compositionally biased region" description="Polar residues" evidence="5">
    <location>
        <begin position="413"/>
        <end position="427"/>
    </location>
</feature>
<dbReference type="Pfam" id="PF00038">
    <property type="entry name" value="Filament"/>
    <property type="match status" value="1"/>
</dbReference>
<dbReference type="InterPro" id="IPR030634">
    <property type="entry name" value="SYNM"/>
</dbReference>
<dbReference type="Proteomes" id="UP001152622">
    <property type="component" value="Chromosome 20"/>
</dbReference>
<dbReference type="PANTHER" id="PTHR47136">
    <property type="entry name" value="SYNEMIN"/>
    <property type="match status" value="1"/>
</dbReference>
<dbReference type="EMBL" id="JAINUF010000020">
    <property type="protein sequence ID" value="KAJ8335446.1"/>
    <property type="molecule type" value="Genomic_DNA"/>
</dbReference>
<dbReference type="InterPro" id="IPR039008">
    <property type="entry name" value="IF_rod_dom"/>
</dbReference>
<dbReference type="OrthoDB" id="9949055at2759"/>
<evidence type="ECO:0000256" key="4">
    <source>
        <dbReference type="SAM" id="Coils"/>
    </source>
</evidence>
<reference evidence="7" key="1">
    <citation type="journal article" date="2023" name="Science">
        <title>Genome structures resolve the early diversification of teleost fishes.</title>
        <authorList>
            <person name="Parey E."/>
            <person name="Louis A."/>
            <person name="Montfort J."/>
            <person name="Bouchez O."/>
            <person name="Roques C."/>
            <person name="Iampietro C."/>
            <person name="Lluch J."/>
            <person name="Castinel A."/>
            <person name="Donnadieu C."/>
            <person name="Desvignes T."/>
            <person name="Floi Bucao C."/>
            <person name="Jouanno E."/>
            <person name="Wen M."/>
            <person name="Mejri S."/>
            <person name="Dirks R."/>
            <person name="Jansen H."/>
            <person name="Henkel C."/>
            <person name="Chen W.J."/>
            <person name="Zahm M."/>
            <person name="Cabau C."/>
            <person name="Klopp C."/>
            <person name="Thompson A.W."/>
            <person name="Robinson-Rechavi M."/>
            <person name="Braasch I."/>
            <person name="Lecointre G."/>
            <person name="Bobe J."/>
            <person name="Postlethwait J.H."/>
            <person name="Berthelot C."/>
            <person name="Roest Crollius H."/>
            <person name="Guiguen Y."/>
        </authorList>
    </citation>
    <scope>NUCLEOTIDE SEQUENCE</scope>
    <source>
        <strain evidence="7">WJC10195</strain>
    </source>
</reference>
<keyword evidence="1 3" id="KW-0403">Intermediate filament</keyword>
<feature type="compositionally biased region" description="Basic and acidic residues" evidence="5">
    <location>
        <begin position="446"/>
        <end position="465"/>
    </location>
</feature>
<dbReference type="PANTHER" id="PTHR47136:SF1">
    <property type="entry name" value="SYNEMIN"/>
    <property type="match status" value="1"/>
</dbReference>
<protein>
    <recommendedName>
        <fullName evidence="6">IF rod domain-containing protein</fullName>
    </recommendedName>
</protein>
<dbReference type="GO" id="GO:0043034">
    <property type="term" value="C:costamere"/>
    <property type="evidence" value="ECO:0007669"/>
    <property type="project" value="TreeGrafter"/>
</dbReference>
<dbReference type="PROSITE" id="PS51842">
    <property type="entry name" value="IF_ROD_2"/>
    <property type="match status" value="1"/>
</dbReference>
<dbReference type="GO" id="GO:0017166">
    <property type="term" value="F:vinculin binding"/>
    <property type="evidence" value="ECO:0007669"/>
    <property type="project" value="TreeGrafter"/>
</dbReference>
<evidence type="ECO:0000256" key="2">
    <source>
        <dbReference type="ARBA" id="ARBA00023054"/>
    </source>
</evidence>
<accession>A0A9Q1IDC1</accession>
<organism evidence="7 8">
    <name type="scientific">Synaphobranchus kaupii</name>
    <name type="common">Kaup's arrowtooth eel</name>
    <dbReference type="NCBI Taxonomy" id="118154"/>
    <lineage>
        <taxon>Eukaryota</taxon>
        <taxon>Metazoa</taxon>
        <taxon>Chordata</taxon>
        <taxon>Craniata</taxon>
        <taxon>Vertebrata</taxon>
        <taxon>Euteleostomi</taxon>
        <taxon>Actinopterygii</taxon>
        <taxon>Neopterygii</taxon>
        <taxon>Teleostei</taxon>
        <taxon>Anguilliformes</taxon>
        <taxon>Synaphobranchidae</taxon>
        <taxon>Synaphobranchus</taxon>
    </lineage>
</organism>
<dbReference type="GO" id="GO:0005200">
    <property type="term" value="F:structural constituent of cytoskeleton"/>
    <property type="evidence" value="ECO:0007669"/>
    <property type="project" value="InterPro"/>
</dbReference>
<evidence type="ECO:0000259" key="6">
    <source>
        <dbReference type="PROSITE" id="PS51842"/>
    </source>
</evidence>
<dbReference type="Gene3D" id="1.20.5.1160">
    <property type="entry name" value="Vasodilator-stimulated phosphoprotein"/>
    <property type="match status" value="1"/>
</dbReference>
<dbReference type="SMART" id="SM01391">
    <property type="entry name" value="Filament"/>
    <property type="match status" value="1"/>
</dbReference>
<feature type="domain" description="IF rod" evidence="6">
    <location>
        <begin position="11"/>
        <end position="319"/>
    </location>
</feature>
<gene>
    <name evidence="7" type="ORF">SKAU_G00387880</name>
</gene>
<dbReference type="GO" id="GO:0060053">
    <property type="term" value="C:neurofilament cytoskeleton"/>
    <property type="evidence" value="ECO:0007669"/>
    <property type="project" value="TreeGrafter"/>
</dbReference>
<feature type="coiled-coil region" evidence="4">
    <location>
        <begin position="8"/>
        <end position="82"/>
    </location>
</feature>
<comment type="caution">
    <text evidence="7">The sequence shown here is derived from an EMBL/GenBank/DDBJ whole genome shotgun (WGS) entry which is preliminary data.</text>
</comment>
<feature type="compositionally biased region" description="Polar residues" evidence="5">
    <location>
        <begin position="756"/>
        <end position="767"/>
    </location>
</feature>
<dbReference type="Gene3D" id="1.20.5.170">
    <property type="match status" value="1"/>
</dbReference>
<feature type="coiled-coil region" evidence="4">
    <location>
        <begin position="189"/>
        <end position="290"/>
    </location>
</feature>